<dbReference type="GO" id="GO:0004553">
    <property type="term" value="F:hydrolase activity, hydrolyzing O-glycosyl compounds"/>
    <property type="evidence" value="ECO:0007669"/>
    <property type="project" value="InterPro"/>
</dbReference>
<feature type="domain" description="Glycoside hydrolase family 2 catalytic" evidence="7">
    <location>
        <begin position="455"/>
        <end position="594"/>
    </location>
</feature>
<dbReference type="GO" id="GO:0005975">
    <property type="term" value="P:carbohydrate metabolic process"/>
    <property type="evidence" value="ECO:0007669"/>
    <property type="project" value="InterPro"/>
</dbReference>
<dbReference type="EMBL" id="QEWP01000010">
    <property type="protein sequence ID" value="PWD98965.1"/>
    <property type="molecule type" value="Genomic_DNA"/>
</dbReference>
<dbReference type="SUPFAM" id="SSF49785">
    <property type="entry name" value="Galactose-binding domain-like"/>
    <property type="match status" value="1"/>
</dbReference>
<evidence type="ECO:0000259" key="8">
    <source>
        <dbReference type="Pfam" id="PF18368"/>
    </source>
</evidence>
<dbReference type="InterPro" id="IPR006102">
    <property type="entry name" value="Ig-like_GH2"/>
</dbReference>
<dbReference type="InterPro" id="IPR043534">
    <property type="entry name" value="EBDG/EBM"/>
</dbReference>
<feature type="domain" description="Beta-mannosidase-like galactose-binding" evidence="9">
    <location>
        <begin position="97"/>
        <end position="262"/>
    </location>
</feature>
<feature type="region of interest" description="Disordered" evidence="4">
    <location>
        <begin position="36"/>
        <end position="56"/>
    </location>
</feature>
<feature type="domain" description="Exo-beta-D-glucosaminidase Ig-fold" evidence="8">
    <location>
        <begin position="835"/>
        <end position="936"/>
    </location>
</feature>
<evidence type="ECO:0000256" key="4">
    <source>
        <dbReference type="SAM" id="MobiDB-lite"/>
    </source>
</evidence>
<evidence type="ECO:0000313" key="10">
    <source>
        <dbReference type="EMBL" id="PWD98965.1"/>
    </source>
</evidence>
<dbReference type="Proteomes" id="UP000244956">
    <property type="component" value="Unassembled WGS sequence"/>
</dbReference>
<reference evidence="10 11" key="1">
    <citation type="submission" date="2018-05" db="EMBL/GenBank/DDBJ databases">
        <title>Marinilabilia rubrum sp. nov., isolated from saltern sediment.</title>
        <authorList>
            <person name="Zhang R."/>
        </authorList>
    </citation>
    <scope>NUCLEOTIDE SEQUENCE [LARGE SCALE GENOMIC DNA]</scope>
    <source>
        <strain evidence="10 11">WTE16</strain>
    </source>
</reference>
<evidence type="ECO:0000256" key="2">
    <source>
        <dbReference type="ARBA" id="ARBA00022801"/>
    </source>
</evidence>
<dbReference type="Gene3D" id="2.60.40.10">
    <property type="entry name" value="Immunoglobulins"/>
    <property type="match status" value="3"/>
</dbReference>
<name>A0A2U2B7D3_9BACT</name>
<dbReference type="Pfam" id="PF18368">
    <property type="entry name" value="Ig_GlcNase"/>
    <property type="match status" value="1"/>
</dbReference>
<comment type="caution">
    <text evidence="10">The sequence shown here is derived from an EMBL/GenBank/DDBJ whole genome shotgun (WGS) entry which is preliminary data.</text>
</comment>
<dbReference type="PANTHER" id="PTHR43536">
    <property type="entry name" value="MANNOSYLGLYCOPROTEIN ENDO-BETA-MANNOSIDASE"/>
    <property type="match status" value="1"/>
</dbReference>
<dbReference type="OrthoDB" id="9801077at2"/>
<dbReference type="SUPFAM" id="SSF49303">
    <property type="entry name" value="beta-Galactosidase/glucuronidase domain"/>
    <property type="match status" value="3"/>
</dbReference>
<dbReference type="SUPFAM" id="SSF51445">
    <property type="entry name" value="(Trans)glycosidases"/>
    <property type="match status" value="1"/>
</dbReference>
<keyword evidence="3" id="KW-0326">Glycosidase</keyword>
<dbReference type="InterPro" id="IPR013783">
    <property type="entry name" value="Ig-like_fold"/>
</dbReference>
<dbReference type="AlphaFoldDB" id="A0A2U2B7D3"/>
<evidence type="ECO:0000259" key="9">
    <source>
        <dbReference type="Pfam" id="PF22666"/>
    </source>
</evidence>
<proteinExistence type="inferred from homology"/>
<organism evidence="10 11">
    <name type="scientific">Marinilabilia rubra</name>
    <dbReference type="NCBI Taxonomy" id="2162893"/>
    <lineage>
        <taxon>Bacteria</taxon>
        <taxon>Pseudomonadati</taxon>
        <taxon>Bacteroidota</taxon>
        <taxon>Bacteroidia</taxon>
        <taxon>Marinilabiliales</taxon>
        <taxon>Marinilabiliaceae</taxon>
        <taxon>Marinilabilia</taxon>
    </lineage>
</organism>
<feature type="chain" id="PRO_5015552082" evidence="5">
    <location>
        <begin position="23"/>
        <end position="945"/>
    </location>
</feature>
<keyword evidence="2 10" id="KW-0378">Hydrolase</keyword>
<dbReference type="Pfam" id="PF00703">
    <property type="entry name" value="Glyco_hydro_2"/>
    <property type="match status" value="1"/>
</dbReference>
<evidence type="ECO:0000256" key="1">
    <source>
        <dbReference type="ARBA" id="ARBA00007401"/>
    </source>
</evidence>
<dbReference type="InterPro" id="IPR006103">
    <property type="entry name" value="Glyco_hydro_2_cat"/>
</dbReference>
<evidence type="ECO:0000256" key="3">
    <source>
        <dbReference type="ARBA" id="ARBA00023295"/>
    </source>
</evidence>
<dbReference type="InterPro" id="IPR041351">
    <property type="entry name" value="Ig_GlcNase"/>
</dbReference>
<dbReference type="Pfam" id="PF22666">
    <property type="entry name" value="Glyco_hydro_2_N2"/>
    <property type="match status" value="1"/>
</dbReference>
<evidence type="ECO:0000259" key="6">
    <source>
        <dbReference type="Pfam" id="PF00703"/>
    </source>
</evidence>
<dbReference type="InterPro" id="IPR054593">
    <property type="entry name" value="Beta-mannosidase-like_N2"/>
</dbReference>
<keyword evidence="11" id="KW-1185">Reference proteome</keyword>
<dbReference type="Gene3D" id="3.20.20.80">
    <property type="entry name" value="Glycosidases"/>
    <property type="match status" value="1"/>
</dbReference>
<dbReference type="InterPro" id="IPR017853">
    <property type="entry name" value="GH"/>
</dbReference>
<dbReference type="Pfam" id="PF02836">
    <property type="entry name" value="Glyco_hydro_2_C"/>
    <property type="match status" value="1"/>
</dbReference>
<feature type="domain" description="Glycoside hydrolase family 2 immunoglobulin-like beta-sandwich" evidence="6">
    <location>
        <begin position="276"/>
        <end position="386"/>
    </location>
</feature>
<evidence type="ECO:0000313" key="11">
    <source>
        <dbReference type="Proteomes" id="UP000244956"/>
    </source>
</evidence>
<dbReference type="Gene3D" id="2.60.120.260">
    <property type="entry name" value="Galactose-binding domain-like"/>
    <property type="match status" value="1"/>
</dbReference>
<dbReference type="PANTHER" id="PTHR43536:SF1">
    <property type="entry name" value="MANNOSYLGLYCOPROTEIN ENDO-BETA-MANNOSIDASE"/>
    <property type="match status" value="1"/>
</dbReference>
<feature type="signal peptide" evidence="5">
    <location>
        <begin position="1"/>
        <end position="22"/>
    </location>
</feature>
<evidence type="ECO:0000259" key="7">
    <source>
        <dbReference type="Pfam" id="PF02836"/>
    </source>
</evidence>
<dbReference type="InterPro" id="IPR008979">
    <property type="entry name" value="Galactose-bd-like_sf"/>
</dbReference>
<keyword evidence="5" id="KW-0732">Signal</keyword>
<dbReference type="InterPro" id="IPR036156">
    <property type="entry name" value="Beta-gal/glucu_dom_sf"/>
</dbReference>
<evidence type="ECO:0000256" key="5">
    <source>
        <dbReference type="SAM" id="SignalP"/>
    </source>
</evidence>
<accession>A0A2U2B7D3</accession>
<comment type="similarity">
    <text evidence="1">Belongs to the glycosyl hydrolase 2 family.</text>
</comment>
<gene>
    <name evidence="10" type="ORF">DDZ16_13290</name>
</gene>
<sequence length="945" mass="108596">MSVMKFPIIAFFCILCALQVNAQELNFGLRQEQDPETLPKSRTEINVEGEKPSEEKDNQLSFLQVERNKFLIEKGWKLSSLTDVQFNSAYIFNADYSTSDWYDATVPGTVLTTLVNEGVYADPYFGLNNLLIPEALSRMEWVYRLSFNLPRERDPDERVWLNFAGINYEADIILNSKLLGGIKGAFRQKRFDVTELLKEEAENVLVVNIKPPHNPGIPHEQSELAGRGPNGGQLCLDGPTFISSEGWDWIPGIRDRNIGVWQNVFIEFTGDVVATDIQVITDLLLPDTTRAELSINATLINQSNTEKEVKLFGKIEDVRIEKTLNLKPFEKKDISFLPEDYPDLEFKSPRLWWPNGYGSPELYFLELNVWDGEKLSDIENVRFGIRELSYELGVSEGSEINRVEYNPLLADGEILFDNVNRVDVGKGTSVPTLKNADSEGLKLLENDSDNPFFTIKVNGEPIFIRGGNWGMDDGMKRVSRDRLEPYFQLHETAGFNMIRNWTGESTEKVFYELADEYGMLIWNDFWLSTEGYNLNVNDYDLFMENAIDVVRKFRNHPSIAVWCPRNEGYAPEEFENLLIKMISEEDVSRHYIGNSRNLNLRPSGPWRYVPPVKYYDEISGGFSTEVGTPSLPTAASMRKFIPEADQWPISDTWHYHDFHRGQPKYVLEIRERYGRSNNLDEFAQRAQFINYESHRAIFESWNSKMWNNASGILLWMSHPAWPSLVWQTYSWDYETFGSYYGSKAACEPFHIQRNEDDGQIIAINSTRNSLEGLTAQMRVLDLKGKEIFRRKKEIDLEKNTITDCFEPQIPENLPVVYLLRLELFDGDDRLSVNEYWQSSSDKGRFKAFNDLSEAAFSGKIVSVTEDKIGFTIENTSESPALNVKFNLRDKASGEIQLPAIFTEGYFTLFPGESRFVELELNNLSLKDSKITVESYNNNTQTLLSM</sequence>
<protein>
    <submittedName>
        <fullName evidence="10">Glycoside hydrolase family 2</fullName>
    </submittedName>
</protein>